<dbReference type="RefSeq" id="WP_255928412.1">
    <property type="nucleotide sequence ID" value="NZ_JANFNH010000015.1"/>
</dbReference>
<evidence type="ECO:0000313" key="2">
    <source>
        <dbReference type="EMBL" id="MCQ4043366.1"/>
    </source>
</evidence>
<comment type="caution">
    <text evidence="2">The sequence shown here is derived from an EMBL/GenBank/DDBJ whole genome shotgun (WGS) entry which is preliminary data.</text>
</comment>
<keyword evidence="3" id="KW-1185">Reference proteome</keyword>
<dbReference type="Proteomes" id="UP001206206">
    <property type="component" value="Unassembled WGS sequence"/>
</dbReference>
<gene>
    <name evidence="2" type="ORF">NON19_15370</name>
</gene>
<protein>
    <submittedName>
        <fullName evidence="2">Uncharacterized protein</fullName>
    </submittedName>
</protein>
<evidence type="ECO:0000313" key="3">
    <source>
        <dbReference type="Proteomes" id="UP001206206"/>
    </source>
</evidence>
<reference evidence="2 3" key="1">
    <citation type="submission" date="2022-06" db="EMBL/GenBank/DDBJ databases">
        <title>Draft genome sequence of type strain Streptomyces rubrisoli DSM 42083.</title>
        <authorList>
            <person name="Duangmal K."/>
            <person name="Klaysubun C."/>
        </authorList>
    </citation>
    <scope>NUCLEOTIDE SEQUENCE [LARGE SCALE GENOMIC DNA]</scope>
    <source>
        <strain evidence="2 3">DSM 42083</strain>
    </source>
</reference>
<feature type="region of interest" description="Disordered" evidence="1">
    <location>
        <begin position="1"/>
        <end position="20"/>
    </location>
</feature>
<organism evidence="2 3">
    <name type="scientific">Streptantibioticus rubrisoli</name>
    <dbReference type="NCBI Taxonomy" id="1387313"/>
    <lineage>
        <taxon>Bacteria</taxon>
        <taxon>Bacillati</taxon>
        <taxon>Actinomycetota</taxon>
        <taxon>Actinomycetes</taxon>
        <taxon>Kitasatosporales</taxon>
        <taxon>Streptomycetaceae</taxon>
        <taxon>Streptantibioticus</taxon>
    </lineage>
</organism>
<evidence type="ECO:0000256" key="1">
    <source>
        <dbReference type="SAM" id="MobiDB-lite"/>
    </source>
</evidence>
<name>A0ABT1PEZ7_9ACTN</name>
<accession>A0ABT1PEZ7</accession>
<dbReference type="EMBL" id="JANFNH010000015">
    <property type="protein sequence ID" value="MCQ4043366.1"/>
    <property type="molecule type" value="Genomic_DNA"/>
</dbReference>
<feature type="compositionally biased region" description="Basic and acidic residues" evidence="1">
    <location>
        <begin position="1"/>
        <end position="10"/>
    </location>
</feature>
<sequence length="57" mass="6477">MSDLSAREWGRMQAAKAPAWSEERWQRISKILGLELTETKVRGEPPDTEPPEIKKAA</sequence>
<proteinExistence type="predicted"/>